<dbReference type="Proteomes" id="UP000287166">
    <property type="component" value="Unassembled WGS sequence"/>
</dbReference>
<accession>A0A401H765</accession>
<dbReference type="AlphaFoldDB" id="A0A401H765"/>
<keyword evidence="2" id="KW-1185">Reference proteome</keyword>
<proteinExistence type="predicted"/>
<reference evidence="1 2" key="1">
    <citation type="journal article" date="2018" name="Sci. Rep.">
        <title>Genome sequence of the cauliflower mushroom Sparassis crispa (Hanabiratake) and its association with beneficial usage.</title>
        <authorList>
            <person name="Kiyama R."/>
            <person name="Furutani Y."/>
            <person name="Kawaguchi K."/>
            <person name="Nakanishi T."/>
        </authorList>
    </citation>
    <scope>NUCLEOTIDE SEQUENCE [LARGE SCALE GENOMIC DNA]</scope>
</reference>
<sequence>MINDLPPPRYSPASISPPAVVLPPRHCCLAGDVEGGVDAGVASGVKASAGDDGGKTYYWSSRVGRSRHVCEPRIAAVSSLAGAGLLCIFGNDEHLEFDISLCARQPS</sequence>
<dbReference type="GeneID" id="38787182"/>
<name>A0A401H765_9APHY</name>
<organism evidence="1 2">
    <name type="scientific">Sparassis crispa</name>
    <dbReference type="NCBI Taxonomy" id="139825"/>
    <lineage>
        <taxon>Eukaryota</taxon>
        <taxon>Fungi</taxon>
        <taxon>Dikarya</taxon>
        <taxon>Basidiomycota</taxon>
        <taxon>Agaricomycotina</taxon>
        <taxon>Agaricomycetes</taxon>
        <taxon>Polyporales</taxon>
        <taxon>Sparassidaceae</taxon>
        <taxon>Sparassis</taxon>
    </lineage>
</organism>
<dbReference type="InParanoid" id="A0A401H765"/>
<dbReference type="RefSeq" id="XP_027621178.1">
    <property type="nucleotide sequence ID" value="XM_027765377.1"/>
</dbReference>
<gene>
    <name evidence="1" type="ORF">SCP_2000080</name>
</gene>
<evidence type="ECO:0000313" key="2">
    <source>
        <dbReference type="Proteomes" id="UP000287166"/>
    </source>
</evidence>
<evidence type="ECO:0000313" key="1">
    <source>
        <dbReference type="EMBL" id="GBE90265.1"/>
    </source>
</evidence>
<protein>
    <submittedName>
        <fullName evidence="1">Uncharacterized protein</fullName>
    </submittedName>
</protein>
<comment type="caution">
    <text evidence="1">The sequence shown here is derived from an EMBL/GenBank/DDBJ whole genome shotgun (WGS) entry which is preliminary data.</text>
</comment>
<dbReference type="EMBL" id="BFAD01000020">
    <property type="protein sequence ID" value="GBE90265.1"/>
    <property type="molecule type" value="Genomic_DNA"/>
</dbReference>